<sequence length="592" mass="66578">MVILIFLTVGMVSANQNGTDEISVDEEIPYQEISEAPIAEEIESIADENVTVSQETTKIEAKDVKTYYMEKSDLVAYLKDADNRPISNKKVSIFIDNKNYDKLTDKAGMVILKLNLKTGKYTAKFDFMGDDRYAPSSAKAIVKVNKADLQITTKNFKTYFESGFYFKAKVINKVTKKPVEGVKLAFIVYKNNKYKKTCWATTNSKGIAKLKKNLKVGSYKVVTFIKKNKYLKAKKSKAKLTIKQTAEMGCSSVFLQVSKYESVAGFRRDATNEKLLHIVKYKLEGKSAIKQFKTDSYFFHLVTTADGWMFATGGIDDPDINAAIERIAGKIVKSGKIKQSYLGAIQDYERRLSLGHFSIKAPNGNYGAVWSSGIWTGKLNPGEYIDVPNLQSYFRYGNWKGLSKNPVKAGMKVAATDSYGVNRRDITIFHWKSTTKEGKTSSYLKVFAANDNGNMVGRSTGYLIDDISFKGKFYSKYDLPNPPSRLCLGVHKFGSIDKLVKTQTKVKAYKLTKMRNESKMLKITVKNKKTKEPIKNLKLRLKIGKKVYAVKTNSKGIAKFNPKFLKAGTHKVKIYSANFKYHVSATSTIKIT</sequence>
<gene>
    <name evidence="1" type="ORF">E7Z79_00540</name>
</gene>
<accession>A0A8T3V7S2</accession>
<evidence type="ECO:0008006" key="3">
    <source>
        <dbReference type="Google" id="ProtNLM"/>
    </source>
</evidence>
<dbReference type="AlphaFoldDB" id="A0A8T3V7S2"/>
<organism evidence="1 2">
    <name type="scientific">Methanobrevibacter thaueri</name>
    <dbReference type="NCBI Taxonomy" id="190975"/>
    <lineage>
        <taxon>Archaea</taxon>
        <taxon>Methanobacteriati</taxon>
        <taxon>Methanobacteriota</taxon>
        <taxon>Methanomada group</taxon>
        <taxon>Methanobacteria</taxon>
        <taxon>Methanobacteriales</taxon>
        <taxon>Methanobacteriaceae</taxon>
        <taxon>Methanobrevibacter</taxon>
    </lineage>
</organism>
<reference evidence="1" key="1">
    <citation type="submission" date="2019-04" db="EMBL/GenBank/DDBJ databases">
        <title>Evolution of Biomass-Degrading Anaerobic Consortia Revealed by Metagenomics.</title>
        <authorList>
            <person name="Peng X."/>
        </authorList>
    </citation>
    <scope>NUCLEOTIDE SEQUENCE</scope>
    <source>
        <strain evidence="1">SIG18</strain>
    </source>
</reference>
<evidence type="ECO:0000313" key="1">
    <source>
        <dbReference type="EMBL" id="MBE6500909.1"/>
    </source>
</evidence>
<dbReference type="InterPro" id="IPR013783">
    <property type="entry name" value="Ig-like_fold"/>
</dbReference>
<protein>
    <recommendedName>
        <fullName evidence="3">Bacterial Ig-like domain (Group 1)</fullName>
    </recommendedName>
</protein>
<dbReference type="RefSeq" id="WP_303738028.1">
    <property type="nucleotide sequence ID" value="NZ_SUTK01000001.1"/>
</dbReference>
<evidence type="ECO:0000313" key="2">
    <source>
        <dbReference type="Proteomes" id="UP000783037"/>
    </source>
</evidence>
<dbReference type="Proteomes" id="UP000783037">
    <property type="component" value="Unassembled WGS sequence"/>
</dbReference>
<proteinExistence type="predicted"/>
<name>A0A8T3V7S2_9EURY</name>
<comment type="caution">
    <text evidence="1">The sequence shown here is derived from an EMBL/GenBank/DDBJ whole genome shotgun (WGS) entry which is preliminary data.</text>
</comment>
<dbReference type="Gene3D" id="2.60.40.10">
    <property type="entry name" value="Immunoglobulins"/>
    <property type="match status" value="1"/>
</dbReference>
<dbReference type="EMBL" id="SUTK01000001">
    <property type="protein sequence ID" value="MBE6500909.1"/>
    <property type="molecule type" value="Genomic_DNA"/>
</dbReference>